<name>A0ABW4GFT8_9ACTN</name>
<sequence length="306" mass="33415">MSEEEIPQRVLRPGQSARIRVWDRATRTVRTVFESRDRLYEAPNWTTDGQLLVNGDGKLWLVPANGPADCPAPPRQIHATGLPYVNNDHVLSPDGATVFASANDWHIWEAPLAGGEARRVTVEDGGMHFLHGLSPDGQRLGYVRLEPEGDNWWASATIHTVGLDGQDDVAVTTDPGPADGCEWTPEGEWIVFNTEQFSTTPGHAQLARVRPDGTGLEQLTFDERVNWFPHVAPTGDVAVYLSYPPGTTGHPADLPVELRLVSVDAWQEPTTLVALHGGQGTINVPSWAPDGSAFAFVDYPHDLVAE</sequence>
<dbReference type="InterPro" id="IPR011659">
    <property type="entry name" value="WD40"/>
</dbReference>
<protein>
    <submittedName>
        <fullName evidence="1">TolB family protein</fullName>
    </submittedName>
</protein>
<keyword evidence="2" id="KW-1185">Reference proteome</keyword>
<dbReference type="PANTHER" id="PTHR36842">
    <property type="entry name" value="PROTEIN TOLB HOMOLOG"/>
    <property type="match status" value="1"/>
</dbReference>
<gene>
    <name evidence="1" type="ORF">ACFSJ0_28910</name>
</gene>
<evidence type="ECO:0000313" key="2">
    <source>
        <dbReference type="Proteomes" id="UP001597097"/>
    </source>
</evidence>
<dbReference type="PANTHER" id="PTHR36842:SF1">
    <property type="entry name" value="PROTEIN TOLB"/>
    <property type="match status" value="1"/>
</dbReference>
<accession>A0ABW4GFT8</accession>
<comment type="caution">
    <text evidence="1">The sequence shown here is derived from an EMBL/GenBank/DDBJ whole genome shotgun (WGS) entry which is preliminary data.</text>
</comment>
<dbReference type="Proteomes" id="UP001597097">
    <property type="component" value="Unassembled WGS sequence"/>
</dbReference>
<dbReference type="Pfam" id="PF07676">
    <property type="entry name" value="PD40"/>
    <property type="match status" value="1"/>
</dbReference>
<organism evidence="1 2">
    <name type="scientific">Nonomuraea guangzhouensis</name>
    <dbReference type="NCBI Taxonomy" id="1291555"/>
    <lineage>
        <taxon>Bacteria</taxon>
        <taxon>Bacillati</taxon>
        <taxon>Actinomycetota</taxon>
        <taxon>Actinomycetes</taxon>
        <taxon>Streptosporangiales</taxon>
        <taxon>Streptosporangiaceae</taxon>
        <taxon>Nonomuraea</taxon>
    </lineage>
</organism>
<dbReference type="RefSeq" id="WP_219530559.1">
    <property type="nucleotide sequence ID" value="NZ_JAHKRM010000009.1"/>
</dbReference>
<reference evidence="2" key="1">
    <citation type="journal article" date="2019" name="Int. J. Syst. Evol. Microbiol.">
        <title>The Global Catalogue of Microorganisms (GCM) 10K type strain sequencing project: providing services to taxonomists for standard genome sequencing and annotation.</title>
        <authorList>
            <consortium name="The Broad Institute Genomics Platform"/>
            <consortium name="The Broad Institute Genome Sequencing Center for Infectious Disease"/>
            <person name="Wu L."/>
            <person name="Ma J."/>
        </authorList>
    </citation>
    <scope>NUCLEOTIDE SEQUENCE [LARGE SCALE GENOMIC DNA]</scope>
    <source>
        <strain evidence="2">CGMCC 1.15399</strain>
    </source>
</reference>
<proteinExistence type="predicted"/>
<dbReference type="EMBL" id="JBHUCM010000024">
    <property type="protein sequence ID" value="MFD1541106.1"/>
    <property type="molecule type" value="Genomic_DNA"/>
</dbReference>
<evidence type="ECO:0000313" key="1">
    <source>
        <dbReference type="EMBL" id="MFD1541106.1"/>
    </source>
</evidence>